<sequence length="71" mass="8088">MEAVIDRFEEGFAVCEKEDGTMINIKRLLIPKEAKEGDVLIIDGDNIQIGINETLKKKKGIELLTKDLWEE</sequence>
<accession>A0ABW8TT81</accession>
<evidence type="ECO:0000313" key="2">
    <source>
        <dbReference type="Proteomes" id="UP001623661"/>
    </source>
</evidence>
<dbReference type="RefSeq" id="WP_406764899.1">
    <property type="nucleotide sequence ID" value="NZ_JBJHZY010000001.1"/>
</dbReference>
<dbReference type="InterPro" id="IPR021377">
    <property type="entry name" value="DUF3006"/>
</dbReference>
<evidence type="ECO:0000313" key="1">
    <source>
        <dbReference type="EMBL" id="MFL0268323.1"/>
    </source>
</evidence>
<protein>
    <submittedName>
        <fullName evidence="1">DUF3006 domain-containing protein</fullName>
    </submittedName>
</protein>
<comment type="caution">
    <text evidence="1">The sequence shown here is derived from an EMBL/GenBank/DDBJ whole genome shotgun (WGS) entry which is preliminary data.</text>
</comment>
<dbReference type="Proteomes" id="UP001623661">
    <property type="component" value="Unassembled WGS sequence"/>
</dbReference>
<name>A0ABW8TT81_9CLOT</name>
<dbReference type="Pfam" id="PF11213">
    <property type="entry name" value="DUF3006"/>
    <property type="match status" value="1"/>
</dbReference>
<reference evidence="1 2" key="1">
    <citation type="submission" date="2024-11" db="EMBL/GenBank/DDBJ databases">
        <authorList>
            <person name="Heng Y.C."/>
            <person name="Lim A.C.H."/>
            <person name="Lee J.K.Y."/>
            <person name="Kittelmann S."/>
        </authorList>
    </citation>
    <scope>NUCLEOTIDE SEQUENCE [LARGE SCALE GENOMIC DNA]</scope>
    <source>
        <strain evidence="1 2">WILCCON 0202</strain>
    </source>
</reference>
<organism evidence="1 2">
    <name type="scientific">Candidatus Clostridium radicumherbarum</name>
    <dbReference type="NCBI Taxonomy" id="3381662"/>
    <lineage>
        <taxon>Bacteria</taxon>
        <taxon>Bacillati</taxon>
        <taxon>Bacillota</taxon>
        <taxon>Clostridia</taxon>
        <taxon>Eubacteriales</taxon>
        <taxon>Clostridiaceae</taxon>
        <taxon>Clostridium</taxon>
    </lineage>
</organism>
<dbReference type="EMBL" id="JBJHZY010000001">
    <property type="protein sequence ID" value="MFL0268323.1"/>
    <property type="molecule type" value="Genomic_DNA"/>
</dbReference>
<keyword evidence="2" id="KW-1185">Reference proteome</keyword>
<proteinExistence type="predicted"/>
<gene>
    <name evidence="1" type="ORF">ACJDUH_09415</name>
</gene>